<dbReference type="OrthoDB" id="9766459at2"/>
<dbReference type="Pfam" id="PF08447">
    <property type="entry name" value="PAS_3"/>
    <property type="match status" value="1"/>
</dbReference>
<dbReference type="AlphaFoldDB" id="A0A5C8KB77"/>
<dbReference type="SMART" id="SM00086">
    <property type="entry name" value="PAC"/>
    <property type="match status" value="5"/>
</dbReference>
<evidence type="ECO:0000256" key="5">
    <source>
        <dbReference type="ARBA" id="ARBA00022777"/>
    </source>
</evidence>
<dbReference type="Gene3D" id="3.30.565.10">
    <property type="entry name" value="Histidine kinase-like ATPase, C-terminal domain"/>
    <property type="match status" value="1"/>
</dbReference>
<feature type="domain" description="PAC" evidence="8">
    <location>
        <begin position="811"/>
        <end position="865"/>
    </location>
</feature>
<dbReference type="InterPro" id="IPR004358">
    <property type="entry name" value="Sig_transdc_His_kin-like_C"/>
</dbReference>
<evidence type="ECO:0000259" key="6">
    <source>
        <dbReference type="PROSITE" id="PS50109"/>
    </source>
</evidence>
<evidence type="ECO:0000256" key="2">
    <source>
        <dbReference type="ARBA" id="ARBA00012438"/>
    </source>
</evidence>
<evidence type="ECO:0000313" key="9">
    <source>
        <dbReference type="EMBL" id="TXK48903.1"/>
    </source>
</evidence>
<feature type="domain" description="Histidine kinase" evidence="6">
    <location>
        <begin position="883"/>
        <end position="1094"/>
    </location>
</feature>
<evidence type="ECO:0000259" key="7">
    <source>
        <dbReference type="PROSITE" id="PS50112"/>
    </source>
</evidence>
<protein>
    <recommendedName>
        <fullName evidence="2">histidine kinase</fullName>
        <ecNumber evidence="2">2.7.13.3</ecNumber>
    </recommendedName>
</protein>
<keyword evidence="10" id="KW-1185">Reference proteome</keyword>
<dbReference type="SMART" id="SM00091">
    <property type="entry name" value="PAS"/>
    <property type="match status" value="7"/>
</dbReference>
<dbReference type="Pfam" id="PF13188">
    <property type="entry name" value="PAS_8"/>
    <property type="match status" value="1"/>
</dbReference>
<feature type="domain" description="PAS" evidence="7">
    <location>
        <begin position="128"/>
        <end position="198"/>
    </location>
</feature>
<dbReference type="InterPro" id="IPR005467">
    <property type="entry name" value="His_kinase_dom"/>
</dbReference>
<dbReference type="Proteomes" id="UP000321926">
    <property type="component" value="Unassembled WGS sequence"/>
</dbReference>
<feature type="domain" description="PAC" evidence="8">
    <location>
        <begin position="201"/>
        <end position="252"/>
    </location>
</feature>
<evidence type="ECO:0000256" key="1">
    <source>
        <dbReference type="ARBA" id="ARBA00000085"/>
    </source>
</evidence>
<evidence type="ECO:0000256" key="4">
    <source>
        <dbReference type="ARBA" id="ARBA00022679"/>
    </source>
</evidence>
<keyword evidence="5" id="KW-0418">Kinase</keyword>
<dbReference type="CDD" id="cd00075">
    <property type="entry name" value="HATPase"/>
    <property type="match status" value="1"/>
</dbReference>
<dbReference type="InterPro" id="IPR000014">
    <property type="entry name" value="PAS"/>
</dbReference>
<feature type="domain" description="PAS" evidence="7">
    <location>
        <begin position="6"/>
        <end position="76"/>
    </location>
</feature>
<dbReference type="InterPro" id="IPR013656">
    <property type="entry name" value="PAS_4"/>
</dbReference>
<dbReference type="PROSITE" id="PS50112">
    <property type="entry name" value="PAS"/>
    <property type="match status" value="7"/>
</dbReference>
<evidence type="ECO:0000256" key="3">
    <source>
        <dbReference type="ARBA" id="ARBA00022553"/>
    </source>
</evidence>
<feature type="domain" description="PAS" evidence="7">
    <location>
        <begin position="493"/>
        <end position="564"/>
    </location>
</feature>
<feature type="domain" description="PAS" evidence="7">
    <location>
        <begin position="380"/>
        <end position="450"/>
    </location>
</feature>
<dbReference type="InterPro" id="IPR013655">
    <property type="entry name" value="PAS_fold_3"/>
</dbReference>
<dbReference type="Gene3D" id="3.30.450.20">
    <property type="entry name" value="PAS domain"/>
    <property type="match status" value="7"/>
</dbReference>
<name>A0A5C8KB77_9BACT</name>
<reference evidence="9 10" key="1">
    <citation type="submission" date="2019-08" db="EMBL/GenBank/DDBJ databases">
        <authorList>
            <person name="Shi S."/>
        </authorList>
    </citation>
    <scope>NUCLEOTIDE SEQUENCE [LARGE SCALE GENOMIC DNA]</scope>
    <source>
        <strain evidence="9 10">GY10130</strain>
    </source>
</reference>
<dbReference type="EMBL" id="VRTY01000021">
    <property type="protein sequence ID" value="TXK48903.1"/>
    <property type="molecule type" value="Genomic_DNA"/>
</dbReference>
<dbReference type="CDD" id="cd00130">
    <property type="entry name" value="PAS"/>
    <property type="match status" value="7"/>
</dbReference>
<dbReference type="SMART" id="SM00387">
    <property type="entry name" value="HATPase_c"/>
    <property type="match status" value="1"/>
</dbReference>
<dbReference type="SUPFAM" id="SSF47384">
    <property type="entry name" value="Homodimeric domain of signal transducing histidine kinase"/>
    <property type="match status" value="1"/>
</dbReference>
<dbReference type="Pfam" id="PF08448">
    <property type="entry name" value="PAS_4"/>
    <property type="match status" value="1"/>
</dbReference>
<dbReference type="InterPro" id="IPR000700">
    <property type="entry name" value="PAS-assoc_C"/>
</dbReference>
<feature type="domain" description="PAC" evidence="8">
    <location>
        <begin position="565"/>
        <end position="619"/>
    </location>
</feature>
<feature type="domain" description="PAS" evidence="7">
    <location>
        <begin position="739"/>
        <end position="810"/>
    </location>
</feature>
<evidence type="ECO:0000313" key="10">
    <source>
        <dbReference type="Proteomes" id="UP000321926"/>
    </source>
</evidence>
<dbReference type="InterPro" id="IPR052162">
    <property type="entry name" value="Sensor_kinase/Photoreceptor"/>
</dbReference>
<feature type="domain" description="PAS" evidence="7">
    <location>
        <begin position="616"/>
        <end position="668"/>
    </location>
</feature>
<dbReference type="PROSITE" id="PS50113">
    <property type="entry name" value="PAC"/>
    <property type="match status" value="4"/>
</dbReference>
<dbReference type="PROSITE" id="PS50109">
    <property type="entry name" value="HIS_KIN"/>
    <property type="match status" value="1"/>
</dbReference>
<dbReference type="SUPFAM" id="SSF55874">
    <property type="entry name" value="ATPase domain of HSP90 chaperone/DNA topoisomerase II/histidine kinase"/>
    <property type="match status" value="1"/>
</dbReference>
<dbReference type="RefSeq" id="WP_147921108.1">
    <property type="nucleotide sequence ID" value="NZ_VRTY01000021.1"/>
</dbReference>
<feature type="domain" description="PAS" evidence="7">
    <location>
        <begin position="253"/>
        <end position="323"/>
    </location>
</feature>
<dbReference type="InterPro" id="IPR003594">
    <property type="entry name" value="HATPase_dom"/>
</dbReference>
<gene>
    <name evidence="9" type="ORF">FVR03_07420</name>
</gene>
<proteinExistence type="predicted"/>
<dbReference type="Pfam" id="PF02518">
    <property type="entry name" value="HATPase_c"/>
    <property type="match status" value="1"/>
</dbReference>
<comment type="caution">
    <text evidence="9">The sequence shown here is derived from an EMBL/GenBank/DDBJ whole genome shotgun (WGS) entry which is preliminary data.</text>
</comment>
<dbReference type="InterPro" id="IPR035965">
    <property type="entry name" value="PAS-like_dom_sf"/>
</dbReference>
<dbReference type="GO" id="GO:0000155">
    <property type="term" value="F:phosphorelay sensor kinase activity"/>
    <property type="evidence" value="ECO:0007669"/>
    <property type="project" value="InterPro"/>
</dbReference>
<dbReference type="InterPro" id="IPR036890">
    <property type="entry name" value="HATPase_C_sf"/>
</dbReference>
<dbReference type="PANTHER" id="PTHR43304">
    <property type="entry name" value="PHYTOCHROME-LIKE PROTEIN CPH1"/>
    <property type="match status" value="1"/>
</dbReference>
<dbReference type="EC" id="2.7.13.3" evidence="2"/>
<comment type="catalytic activity">
    <reaction evidence="1">
        <text>ATP + protein L-histidine = ADP + protein N-phospho-L-histidine.</text>
        <dbReference type="EC" id="2.7.13.3"/>
    </reaction>
</comment>
<keyword evidence="4" id="KW-0808">Transferase</keyword>
<dbReference type="PANTHER" id="PTHR43304:SF1">
    <property type="entry name" value="PAC DOMAIN-CONTAINING PROTEIN"/>
    <property type="match status" value="1"/>
</dbReference>
<dbReference type="InterPro" id="IPR036097">
    <property type="entry name" value="HisK_dim/P_sf"/>
</dbReference>
<keyword evidence="3" id="KW-0597">Phosphoprotein</keyword>
<dbReference type="NCBIfam" id="TIGR00229">
    <property type="entry name" value="sensory_box"/>
    <property type="match status" value="7"/>
</dbReference>
<evidence type="ECO:0000259" key="8">
    <source>
        <dbReference type="PROSITE" id="PS50113"/>
    </source>
</evidence>
<feature type="domain" description="PAC" evidence="8">
    <location>
        <begin position="688"/>
        <end position="742"/>
    </location>
</feature>
<dbReference type="Pfam" id="PF13426">
    <property type="entry name" value="PAS_9"/>
    <property type="match status" value="4"/>
</dbReference>
<dbReference type="InterPro" id="IPR001610">
    <property type="entry name" value="PAC"/>
</dbReference>
<dbReference type="SUPFAM" id="SSF55785">
    <property type="entry name" value="PYP-like sensor domain (PAS domain)"/>
    <property type="match status" value="7"/>
</dbReference>
<accession>A0A5C8KB77</accession>
<sequence length="1094" mass="123790">MESNKSSGVLGRVVDFSLDLICAIDKEGQIYQINDICKQILGYEREELENKNFFSFIHPKHYEATRSFAKDIFKKAKKSYFENCYLSKTGHEVHLQWSTVWSEEDELYFCIGRDITEQKRVTQQLREKDELYRSLIEYGADMLGLLDATGTYLYVSESTKNVLGYLPSQLLGQNALSLIHPDDLEKVQEGLSQINTGNYLQILEFRFKAEDGNWRWIETKASNQLNNPAIKGIAISSRDITEQKLNRLQLQESEQRFRSLFENNPNLVYYQNREGKILDANPAFLTAFGLSKGGFVGYSIFDFLPSDVKSYTYQKHLEAFDGKLVSYDLETEIIGFDHKGRRNFSITKVPVTINDTVVGIYSILKDTTDIIQSQKTIQQQANKLNTIFESITNAFFVLDKNRNFNYINKEAERLLQLNRKDCLGKDILTFFPEENTGGFIPYYQQAITTGETVYYKTFIQKADVWLEVAMYPSEEGVSVYFTDITDRVKTEQELVKLSLVASKITNGVNIMDATGHIEWVNEGFAVLTGYTLEEVVGKTPGEFLYGPETSLETVNYIREHLVKGMAVSAEMLDYHKSGEKIWLAVNITPILDTTGKVNRFISILTDITDKKEAEQELKQLSLVANKISNGVTIMNASGCIEWVNDGFTTLTGYNKSEVMGRRPQDFLHGPETNLNSVRLIGERLSNALPVSVEMLDYQKSGSRIWLAVDITPVLDDAGKVVNFISIQTDITERIRFREELKKLSLVASKTTNSVIIMDAYGRIEWVNKAFCTFSGYEMADVLGQVPGELLAGPDSDAAQIQELQDKLKMGLPVSMELLNYIKSGEKKWVLVEITPVKDKNGQVLRLIAIQTDITERKQAEVQQMKMTQDLYKQNRDLQQFTYIVSHNLRAPVANALGLTNLMGRVDKHDIAFDKALLNLKKSIMQLDCTLKDVNTILTARNHKPESALLNVKEVCQQAEEALQDQLIACSGNIHYRFTGNLFIQADKAYLYSVFYNMLSNAIKYRSADRALDVVVTGSSTPENTIVLSVADNGLGMDLKKVGKEMFKLYSRFHPDINGRGIGLFLVKSHVEAMGGSIEVESELNVGTKFIISLN</sequence>
<dbReference type="PRINTS" id="PR00344">
    <property type="entry name" value="BCTRLSENSOR"/>
</dbReference>
<organism evidence="9 10">
    <name type="scientific">Pontibacter qinzhouensis</name>
    <dbReference type="NCBI Taxonomy" id="2603253"/>
    <lineage>
        <taxon>Bacteria</taxon>
        <taxon>Pseudomonadati</taxon>
        <taxon>Bacteroidota</taxon>
        <taxon>Cytophagia</taxon>
        <taxon>Cytophagales</taxon>
        <taxon>Hymenobacteraceae</taxon>
        <taxon>Pontibacter</taxon>
    </lineage>
</organism>